<accession>A0A4Q9V2M1</accession>
<comment type="catalytic activity">
    <reaction evidence="9 11">
        <text>dTMP + ATP = dTDP + ADP</text>
        <dbReference type="Rhea" id="RHEA:13517"/>
        <dbReference type="ChEBI" id="CHEBI:30616"/>
        <dbReference type="ChEBI" id="CHEBI:58369"/>
        <dbReference type="ChEBI" id="CHEBI:63528"/>
        <dbReference type="ChEBI" id="CHEBI:456216"/>
        <dbReference type="EC" id="2.7.4.9"/>
    </reaction>
</comment>
<evidence type="ECO:0000256" key="8">
    <source>
        <dbReference type="ARBA" id="ARBA00022840"/>
    </source>
</evidence>
<dbReference type="InterPro" id="IPR018095">
    <property type="entry name" value="Thymidylate_kin_CS"/>
</dbReference>
<feature type="domain" description="Thymidylate kinase-like" evidence="12">
    <location>
        <begin position="8"/>
        <end position="192"/>
    </location>
</feature>
<dbReference type="PROSITE" id="PS01331">
    <property type="entry name" value="THYMIDYLATE_KINASE"/>
    <property type="match status" value="1"/>
</dbReference>
<dbReference type="GO" id="GO:0004798">
    <property type="term" value="F:dTMP kinase activity"/>
    <property type="evidence" value="ECO:0007669"/>
    <property type="project" value="UniProtKB-UniRule"/>
</dbReference>
<dbReference type="RefSeq" id="WP_131279543.1">
    <property type="nucleotide sequence ID" value="NZ_JBHSLR010000009.1"/>
</dbReference>
<evidence type="ECO:0000256" key="6">
    <source>
        <dbReference type="ARBA" id="ARBA00022741"/>
    </source>
</evidence>
<name>A0A4Q9V2M1_9ACTO</name>
<organism evidence="13 14">
    <name type="scientific">Arcanobacterium bovis</name>
    <dbReference type="NCBI Taxonomy" id="2529275"/>
    <lineage>
        <taxon>Bacteria</taxon>
        <taxon>Bacillati</taxon>
        <taxon>Actinomycetota</taxon>
        <taxon>Actinomycetes</taxon>
        <taxon>Actinomycetales</taxon>
        <taxon>Actinomycetaceae</taxon>
        <taxon>Arcanobacterium</taxon>
    </lineage>
</organism>
<evidence type="ECO:0000259" key="12">
    <source>
        <dbReference type="Pfam" id="PF02223"/>
    </source>
</evidence>
<protein>
    <recommendedName>
        <fullName evidence="3 11">Thymidylate kinase</fullName>
        <ecNumber evidence="2 11">2.7.4.9</ecNumber>
    </recommendedName>
    <alternativeName>
        <fullName evidence="11">dTMP kinase</fullName>
    </alternativeName>
</protein>
<evidence type="ECO:0000256" key="5">
    <source>
        <dbReference type="ARBA" id="ARBA00022727"/>
    </source>
</evidence>
<dbReference type="SUPFAM" id="SSF52540">
    <property type="entry name" value="P-loop containing nucleoside triphosphate hydrolases"/>
    <property type="match status" value="1"/>
</dbReference>
<proteinExistence type="inferred from homology"/>
<dbReference type="OrthoDB" id="9774907at2"/>
<dbReference type="GO" id="GO:0005524">
    <property type="term" value="F:ATP binding"/>
    <property type="evidence" value="ECO:0007669"/>
    <property type="project" value="UniProtKB-UniRule"/>
</dbReference>
<dbReference type="PANTHER" id="PTHR10344:SF4">
    <property type="entry name" value="UMP-CMP KINASE 2, MITOCHONDRIAL"/>
    <property type="match status" value="1"/>
</dbReference>
<evidence type="ECO:0000256" key="9">
    <source>
        <dbReference type="ARBA" id="ARBA00048743"/>
    </source>
</evidence>
<gene>
    <name evidence="11" type="primary">tmk</name>
    <name evidence="13" type="ORF">EZJ44_01905</name>
</gene>
<feature type="binding site" evidence="11">
    <location>
        <begin position="10"/>
        <end position="17"/>
    </location>
    <ligand>
        <name>ATP</name>
        <dbReference type="ChEBI" id="CHEBI:30616"/>
    </ligand>
</feature>
<dbReference type="InterPro" id="IPR027417">
    <property type="entry name" value="P-loop_NTPase"/>
</dbReference>
<evidence type="ECO:0000256" key="1">
    <source>
        <dbReference type="ARBA" id="ARBA00009776"/>
    </source>
</evidence>
<evidence type="ECO:0000256" key="3">
    <source>
        <dbReference type="ARBA" id="ARBA00017144"/>
    </source>
</evidence>
<evidence type="ECO:0000256" key="10">
    <source>
        <dbReference type="ARBA" id="ARBA00057735"/>
    </source>
</evidence>
<dbReference type="Pfam" id="PF02223">
    <property type="entry name" value="Thymidylate_kin"/>
    <property type="match status" value="1"/>
</dbReference>
<dbReference type="NCBIfam" id="TIGR00041">
    <property type="entry name" value="DTMP_kinase"/>
    <property type="match status" value="1"/>
</dbReference>
<dbReference type="FunFam" id="3.40.50.300:FF:000225">
    <property type="entry name" value="Thymidylate kinase"/>
    <property type="match status" value="1"/>
</dbReference>
<evidence type="ECO:0000256" key="11">
    <source>
        <dbReference type="HAMAP-Rule" id="MF_00165"/>
    </source>
</evidence>
<comment type="caution">
    <text evidence="13">The sequence shown here is derived from an EMBL/GenBank/DDBJ whole genome shotgun (WGS) entry which is preliminary data.</text>
</comment>
<dbReference type="GO" id="GO:0006233">
    <property type="term" value="P:dTDP biosynthetic process"/>
    <property type="evidence" value="ECO:0007669"/>
    <property type="project" value="InterPro"/>
</dbReference>
<dbReference type="GO" id="GO:0006227">
    <property type="term" value="P:dUDP biosynthetic process"/>
    <property type="evidence" value="ECO:0007669"/>
    <property type="project" value="TreeGrafter"/>
</dbReference>
<dbReference type="PANTHER" id="PTHR10344">
    <property type="entry name" value="THYMIDYLATE KINASE"/>
    <property type="match status" value="1"/>
</dbReference>
<dbReference type="GO" id="GO:0006235">
    <property type="term" value="P:dTTP biosynthetic process"/>
    <property type="evidence" value="ECO:0007669"/>
    <property type="project" value="UniProtKB-UniRule"/>
</dbReference>
<comment type="similarity">
    <text evidence="1 11">Belongs to the thymidylate kinase family.</text>
</comment>
<evidence type="ECO:0000256" key="2">
    <source>
        <dbReference type="ARBA" id="ARBA00012980"/>
    </source>
</evidence>
<comment type="function">
    <text evidence="10 11">Phosphorylation of dTMP to form dTDP in both de novo and salvage pathways of dTTP synthesis.</text>
</comment>
<evidence type="ECO:0000256" key="4">
    <source>
        <dbReference type="ARBA" id="ARBA00022679"/>
    </source>
</evidence>
<dbReference type="EC" id="2.7.4.9" evidence="2 11"/>
<evidence type="ECO:0000313" key="14">
    <source>
        <dbReference type="Proteomes" id="UP000293036"/>
    </source>
</evidence>
<sequence length="201" mass="22072">MSGLFISFEGGDGAGKSTQVSRLASWLEARGREVISTREPGGTELGAKIRELLLHGDHVAPRAEALLFAADRAHHVESKIRPALERGAVVITDRYFDSSVAYQGAARALDAQQVRDLSIWAVEGLLPQVTILLDVPAQRGAARIEGELDRMEQAGAEFHERVREEFLRLAEREPQRFVVIDGTQSIEAIAERVQAVVEPLL</sequence>
<dbReference type="InterPro" id="IPR039430">
    <property type="entry name" value="Thymidylate_kin-like_dom"/>
</dbReference>
<dbReference type="InterPro" id="IPR018094">
    <property type="entry name" value="Thymidylate_kinase"/>
</dbReference>
<reference evidence="13 14" key="1">
    <citation type="submission" date="2019-02" db="EMBL/GenBank/DDBJ databases">
        <title>Arcanobacterium bovis sp. nov., isolated from the milk of a cow with mastitis.</title>
        <authorList>
            <person name="Sammra O."/>
            <person name="Foster G."/>
            <person name="Hassan A."/>
            <person name="Alssahen M."/>
            <person name="Laemmler C."/>
            <person name="Borowiak M."/>
            <person name="Malorny B."/>
            <person name="Abdulmawjood A."/>
        </authorList>
    </citation>
    <scope>NUCLEOTIDE SEQUENCE [LARGE SCALE GENOMIC DNA]</scope>
    <source>
        <strain evidence="13 14">C605018/01/1</strain>
    </source>
</reference>
<evidence type="ECO:0000313" key="13">
    <source>
        <dbReference type="EMBL" id="TBW23901.1"/>
    </source>
</evidence>
<keyword evidence="6 11" id="KW-0547">Nucleotide-binding</keyword>
<dbReference type="HAMAP" id="MF_00165">
    <property type="entry name" value="Thymidylate_kinase"/>
    <property type="match status" value="1"/>
</dbReference>
<evidence type="ECO:0000256" key="7">
    <source>
        <dbReference type="ARBA" id="ARBA00022777"/>
    </source>
</evidence>
<keyword evidence="8 11" id="KW-0067">ATP-binding</keyword>
<dbReference type="EMBL" id="SJDT01000001">
    <property type="protein sequence ID" value="TBW23901.1"/>
    <property type="molecule type" value="Genomic_DNA"/>
</dbReference>
<keyword evidence="4 11" id="KW-0808">Transferase</keyword>
<dbReference type="Proteomes" id="UP000293036">
    <property type="component" value="Unassembled WGS sequence"/>
</dbReference>
<dbReference type="Gene3D" id="3.40.50.300">
    <property type="entry name" value="P-loop containing nucleotide triphosphate hydrolases"/>
    <property type="match status" value="1"/>
</dbReference>
<keyword evidence="14" id="KW-1185">Reference proteome</keyword>
<keyword evidence="5 11" id="KW-0545">Nucleotide biosynthesis</keyword>
<dbReference type="GO" id="GO:0005829">
    <property type="term" value="C:cytosol"/>
    <property type="evidence" value="ECO:0007669"/>
    <property type="project" value="TreeGrafter"/>
</dbReference>
<dbReference type="AlphaFoldDB" id="A0A4Q9V2M1"/>
<keyword evidence="7 11" id="KW-0418">Kinase</keyword>
<dbReference type="CDD" id="cd01672">
    <property type="entry name" value="TMPK"/>
    <property type="match status" value="1"/>
</dbReference>